<comment type="caution">
    <text evidence="2">The sequence shown here is derived from an EMBL/GenBank/DDBJ whole genome shotgun (WGS) entry which is preliminary data.</text>
</comment>
<proteinExistence type="predicted"/>
<evidence type="ECO:0000313" key="3">
    <source>
        <dbReference type="Proteomes" id="UP000807353"/>
    </source>
</evidence>
<organism evidence="2 3">
    <name type="scientific">Collybia nuda</name>
    <dbReference type="NCBI Taxonomy" id="64659"/>
    <lineage>
        <taxon>Eukaryota</taxon>
        <taxon>Fungi</taxon>
        <taxon>Dikarya</taxon>
        <taxon>Basidiomycota</taxon>
        <taxon>Agaricomycotina</taxon>
        <taxon>Agaricomycetes</taxon>
        <taxon>Agaricomycetidae</taxon>
        <taxon>Agaricales</taxon>
        <taxon>Tricholomatineae</taxon>
        <taxon>Clitocybaceae</taxon>
        <taxon>Collybia</taxon>
    </lineage>
</organism>
<dbReference type="EMBL" id="MU150415">
    <property type="protein sequence ID" value="KAF9456583.1"/>
    <property type="molecule type" value="Genomic_DNA"/>
</dbReference>
<feature type="compositionally biased region" description="Basic residues" evidence="1">
    <location>
        <begin position="207"/>
        <end position="216"/>
    </location>
</feature>
<protein>
    <submittedName>
        <fullName evidence="2">Uncharacterized protein</fullName>
    </submittedName>
</protein>
<sequence length="545" mass="60611">MSTPDDLAKFAKVQESIMASLNRWVADLSTNSQETADTCGEGLARARTNLYTLRGSGVDLDSCFLDLYKHFDQFVELWLQPNWREWGSGYEQDLDAQAVRDCEKDVEKQKGPGQHGDGMTQARIAPWPAKSNLAKREQSRITVVDTKANARQAALVKKKAEEKKHVEEKKRAEEKRAEKKREEKAPEESMGKGWKEIGEQASPVTARTRRTRRRIITRPVIKESDKELAGTPSPSPRKSVPKTPLGEKGGLPALSQEKSRAMTPTAVQSSSSLGSMPPLIMKPCHQLSMERRTKRKRVGTEEGDVEGVKKARTAAAEENWHKYLKAHQTDGDIENSSPCEHCSKAVYPSCIRPAAGKHCWFCVMQKQRCSLDIKGDEELAPAKRSIKTAVGVRVVKTAKMPDATISGVHGEVLESESEDEVVIVQEVVKGAVVKDKGKQKEAEQNEPTVTPNFPPHNSPLIRPRSQPDVLCWAPARPAQPNGVIPPQYTSVLDLNNRTGTQVHQILAVRQEILRLEASMDLSYTMLRFAHEALHALENEGVTSEM</sequence>
<gene>
    <name evidence="2" type="ORF">BDZ94DRAFT_1241422</name>
</gene>
<feature type="compositionally biased region" description="Basic and acidic residues" evidence="1">
    <location>
        <begin position="158"/>
        <end position="198"/>
    </location>
</feature>
<name>A0A9P5XTJ2_9AGAR</name>
<feature type="region of interest" description="Disordered" evidence="1">
    <location>
        <begin position="435"/>
        <end position="460"/>
    </location>
</feature>
<evidence type="ECO:0000313" key="2">
    <source>
        <dbReference type="EMBL" id="KAF9456583.1"/>
    </source>
</evidence>
<dbReference type="AlphaFoldDB" id="A0A9P5XTJ2"/>
<reference evidence="2" key="1">
    <citation type="submission" date="2020-11" db="EMBL/GenBank/DDBJ databases">
        <authorList>
            <consortium name="DOE Joint Genome Institute"/>
            <person name="Ahrendt S."/>
            <person name="Riley R."/>
            <person name="Andreopoulos W."/>
            <person name="Labutti K."/>
            <person name="Pangilinan J."/>
            <person name="Ruiz-Duenas F.J."/>
            <person name="Barrasa J.M."/>
            <person name="Sanchez-Garcia M."/>
            <person name="Camarero S."/>
            <person name="Miyauchi S."/>
            <person name="Serrano A."/>
            <person name="Linde D."/>
            <person name="Babiker R."/>
            <person name="Drula E."/>
            <person name="Ayuso-Fernandez I."/>
            <person name="Pacheco R."/>
            <person name="Padilla G."/>
            <person name="Ferreira P."/>
            <person name="Barriuso J."/>
            <person name="Kellner H."/>
            <person name="Castanera R."/>
            <person name="Alfaro M."/>
            <person name="Ramirez L."/>
            <person name="Pisabarro A.G."/>
            <person name="Kuo A."/>
            <person name="Tritt A."/>
            <person name="Lipzen A."/>
            <person name="He G."/>
            <person name="Yan M."/>
            <person name="Ng V."/>
            <person name="Cullen D."/>
            <person name="Martin F."/>
            <person name="Rosso M.-N."/>
            <person name="Henrissat B."/>
            <person name="Hibbett D."/>
            <person name="Martinez A.T."/>
            <person name="Grigoriev I.V."/>
        </authorList>
    </citation>
    <scope>NUCLEOTIDE SEQUENCE</scope>
    <source>
        <strain evidence="2">CBS 247.69</strain>
    </source>
</reference>
<feature type="compositionally biased region" description="Polar residues" evidence="1">
    <location>
        <begin position="265"/>
        <end position="274"/>
    </location>
</feature>
<feature type="region of interest" description="Disordered" evidence="1">
    <location>
        <begin position="105"/>
        <end position="286"/>
    </location>
</feature>
<dbReference type="Proteomes" id="UP000807353">
    <property type="component" value="Unassembled WGS sequence"/>
</dbReference>
<evidence type="ECO:0000256" key="1">
    <source>
        <dbReference type="SAM" id="MobiDB-lite"/>
    </source>
</evidence>
<keyword evidence="3" id="KW-1185">Reference proteome</keyword>
<accession>A0A9P5XTJ2</accession>